<keyword evidence="16" id="KW-1133">Transmembrane helix</keyword>
<dbReference type="Pfam" id="PF00026">
    <property type="entry name" value="Asp"/>
    <property type="match status" value="2"/>
</dbReference>
<evidence type="ECO:0000256" key="5">
    <source>
        <dbReference type="ARBA" id="ARBA00022525"/>
    </source>
</evidence>
<evidence type="ECO:0000256" key="17">
    <source>
        <dbReference type="SAM" id="SignalP"/>
    </source>
</evidence>
<feature type="disulfide bond" evidence="13">
    <location>
        <begin position="412"/>
        <end position="460"/>
    </location>
</feature>
<dbReference type="GO" id="GO:0006508">
    <property type="term" value="P:proteolysis"/>
    <property type="evidence" value="ECO:0007669"/>
    <property type="project" value="UniProtKB-KW"/>
</dbReference>
<organism evidence="19 20">
    <name type="scientific">Pachysolen tannophilus NRRL Y-2460</name>
    <dbReference type="NCBI Taxonomy" id="669874"/>
    <lineage>
        <taxon>Eukaryota</taxon>
        <taxon>Fungi</taxon>
        <taxon>Dikarya</taxon>
        <taxon>Ascomycota</taxon>
        <taxon>Saccharomycotina</taxon>
        <taxon>Pichiomycetes</taxon>
        <taxon>Pachysolenaceae</taxon>
        <taxon>Pachysolen</taxon>
    </lineage>
</organism>
<keyword evidence="7 17" id="KW-0732">Signal</keyword>
<keyword evidence="16" id="KW-0472">Membrane</keyword>
<proteinExistence type="inferred from homology"/>
<dbReference type="OrthoDB" id="771136at2759"/>
<dbReference type="PRINTS" id="PR00792">
    <property type="entry name" value="PEPSIN"/>
</dbReference>
<evidence type="ECO:0000256" key="4">
    <source>
        <dbReference type="ARBA" id="ARBA00013207"/>
    </source>
</evidence>
<gene>
    <name evidence="19" type="ORF">PACTADRAFT_51204</name>
</gene>
<feature type="domain" description="Peptidase A1" evidence="18">
    <location>
        <begin position="86"/>
        <end position="496"/>
    </location>
</feature>
<keyword evidence="6 14" id="KW-0645">Protease</keyword>
<evidence type="ECO:0000256" key="2">
    <source>
        <dbReference type="ARBA" id="ARBA00004613"/>
    </source>
</evidence>
<dbReference type="PROSITE" id="PS00141">
    <property type="entry name" value="ASP_PROTEASE"/>
    <property type="match status" value="2"/>
</dbReference>
<dbReference type="SUPFAM" id="SSF50630">
    <property type="entry name" value="Acid proteases"/>
    <property type="match status" value="1"/>
</dbReference>
<keyword evidence="8 14" id="KW-0064">Aspartyl protease</keyword>
<feature type="signal peptide" evidence="17">
    <location>
        <begin position="1"/>
        <end position="19"/>
    </location>
</feature>
<name>A0A1E4TRJ0_PACTA</name>
<comment type="subcellular location">
    <subcellularLocation>
        <location evidence="2">Secreted</location>
    </subcellularLocation>
</comment>
<dbReference type="Proteomes" id="UP000094236">
    <property type="component" value="Unassembled WGS sequence"/>
</dbReference>
<evidence type="ECO:0000256" key="7">
    <source>
        <dbReference type="ARBA" id="ARBA00022729"/>
    </source>
</evidence>
<dbReference type="STRING" id="669874.A0A1E4TRJ0"/>
<evidence type="ECO:0000256" key="11">
    <source>
        <dbReference type="ARBA" id="ARBA00023157"/>
    </source>
</evidence>
<dbReference type="PANTHER" id="PTHR47966">
    <property type="entry name" value="BETA-SITE APP-CLEAVING ENZYME, ISOFORM A-RELATED"/>
    <property type="match status" value="1"/>
</dbReference>
<feature type="chain" id="PRO_5009163357" description="candidapepsin" evidence="17">
    <location>
        <begin position="20"/>
        <end position="601"/>
    </location>
</feature>
<dbReference type="PANTHER" id="PTHR47966:SF65">
    <property type="entry name" value="ASPARTIC-TYPE ENDOPEPTIDASE"/>
    <property type="match status" value="1"/>
</dbReference>
<dbReference type="EMBL" id="KV454016">
    <property type="protein sequence ID" value="ODV94347.1"/>
    <property type="molecule type" value="Genomic_DNA"/>
</dbReference>
<dbReference type="InterPro" id="IPR033876">
    <property type="entry name" value="SAP-like"/>
</dbReference>
<keyword evidence="9 14" id="KW-0378">Hydrolase</keyword>
<feature type="active site" evidence="12">
    <location>
        <position position="104"/>
    </location>
</feature>
<dbReference type="GO" id="GO:0004190">
    <property type="term" value="F:aspartic-type endopeptidase activity"/>
    <property type="evidence" value="ECO:0007669"/>
    <property type="project" value="UniProtKB-KW"/>
</dbReference>
<dbReference type="PROSITE" id="PS51767">
    <property type="entry name" value="PEPTIDASE_A1"/>
    <property type="match status" value="1"/>
</dbReference>
<reference evidence="20" key="1">
    <citation type="submission" date="2016-05" db="EMBL/GenBank/DDBJ databases">
        <title>Comparative genomics of biotechnologically important yeasts.</title>
        <authorList>
            <consortium name="DOE Joint Genome Institute"/>
            <person name="Riley R."/>
            <person name="Haridas S."/>
            <person name="Wolfe K.H."/>
            <person name="Lopes M.R."/>
            <person name="Hittinger C.T."/>
            <person name="Goker M."/>
            <person name="Salamov A."/>
            <person name="Wisecaver J."/>
            <person name="Long T.M."/>
            <person name="Aerts A.L."/>
            <person name="Barry K."/>
            <person name="Choi C."/>
            <person name="Clum A."/>
            <person name="Coughlan A.Y."/>
            <person name="Deshpande S."/>
            <person name="Douglass A.P."/>
            <person name="Hanson S.J."/>
            <person name="Klenk H.-P."/>
            <person name="Labutti K."/>
            <person name="Lapidus A."/>
            <person name="Lindquist E."/>
            <person name="Lipzen A."/>
            <person name="Meier-Kolthoff J.P."/>
            <person name="Ohm R.A."/>
            <person name="Otillar R.P."/>
            <person name="Pangilinan J."/>
            <person name="Peng Y."/>
            <person name="Rokas A."/>
            <person name="Rosa C.A."/>
            <person name="Scheuner C."/>
            <person name="Sibirny A.A."/>
            <person name="Slot J.C."/>
            <person name="Stielow J.B."/>
            <person name="Sun H."/>
            <person name="Kurtzman C.P."/>
            <person name="Blackwell M."/>
            <person name="Grigoriev I.V."/>
            <person name="Jeffries T.W."/>
        </authorList>
    </citation>
    <scope>NUCLEOTIDE SEQUENCE [LARGE SCALE GENOMIC DNA]</scope>
    <source>
        <strain evidence="20">NRRL Y-2460</strain>
    </source>
</reference>
<dbReference type="InterPro" id="IPR001969">
    <property type="entry name" value="Aspartic_peptidase_AS"/>
</dbReference>
<evidence type="ECO:0000256" key="16">
    <source>
        <dbReference type="SAM" id="Phobius"/>
    </source>
</evidence>
<evidence type="ECO:0000313" key="19">
    <source>
        <dbReference type="EMBL" id="ODV94347.1"/>
    </source>
</evidence>
<dbReference type="CDD" id="cd05474">
    <property type="entry name" value="SAP_like"/>
    <property type="match status" value="1"/>
</dbReference>
<evidence type="ECO:0000313" key="20">
    <source>
        <dbReference type="Proteomes" id="UP000094236"/>
    </source>
</evidence>
<keyword evidence="11 13" id="KW-1015">Disulfide bond</keyword>
<protein>
    <recommendedName>
        <fullName evidence="4">candidapepsin</fullName>
        <ecNumber evidence="4">3.4.23.24</ecNumber>
    </recommendedName>
</protein>
<keyword evidence="16" id="KW-0812">Transmembrane</keyword>
<dbReference type="InterPro" id="IPR033121">
    <property type="entry name" value="PEPTIDASE_A1"/>
</dbReference>
<feature type="compositionally biased region" description="Polar residues" evidence="15">
    <location>
        <begin position="516"/>
        <end position="537"/>
    </location>
</feature>
<dbReference type="AlphaFoldDB" id="A0A1E4TRJ0"/>
<keyword evidence="5" id="KW-0964">Secreted</keyword>
<evidence type="ECO:0000256" key="12">
    <source>
        <dbReference type="PIRSR" id="PIRSR601461-1"/>
    </source>
</evidence>
<evidence type="ECO:0000256" key="3">
    <source>
        <dbReference type="ARBA" id="ARBA00007447"/>
    </source>
</evidence>
<evidence type="ECO:0000256" key="14">
    <source>
        <dbReference type="RuleBase" id="RU000454"/>
    </source>
</evidence>
<feature type="compositionally biased region" description="Low complexity" evidence="15">
    <location>
        <begin position="550"/>
        <end position="575"/>
    </location>
</feature>
<keyword evidence="20" id="KW-1185">Reference proteome</keyword>
<evidence type="ECO:0000256" key="6">
    <source>
        <dbReference type="ARBA" id="ARBA00022670"/>
    </source>
</evidence>
<dbReference type="EC" id="3.4.23.24" evidence="4"/>
<feature type="active site" evidence="12">
    <location>
        <position position="377"/>
    </location>
</feature>
<dbReference type="InterPro" id="IPR021109">
    <property type="entry name" value="Peptidase_aspartic_dom_sf"/>
</dbReference>
<dbReference type="GO" id="GO:0005576">
    <property type="term" value="C:extracellular region"/>
    <property type="evidence" value="ECO:0007669"/>
    <property type="project" value="UniProtKB-SubCell"/>
</dbReference>
<accession>A0A1E4TRJ0</accession>
<comment type="similarity">
    <text evidence="3 14">Belongs to the peptidase A1 family.</text>
</comment>
<evidence type="ECO:0000256" key="8">
    <source>
        <dbReference type="ARBA" id="ARBA00022750"/>
    </source>
</evidence>
<evidence type="ECO:0000256" key="1">
    <source>
        <dbReference type="ARBA" id="ARBA00001675"/>
    </source>
</evidence>
<evidence type="ECO:0000256" key="9">
    <source>
        <dbReference type="ARBA" id="ARBA00022801"/>
    </source>
</evidence>
<sequence>MVIMRVISIVFFLIFLISSLELASCALSFLPRDANRDGKGVIKIAFDVHRGNSFQDAAITKRHHLSKRSNSDGTVNATIVNEESYYMANLSIGSDSQNVGVLIDTGSSDLWVMSSSNPYCESSTTSDAVKEKLVKRLLAKRSPTKQKAITQDSGYFRDSNKFQLDTTSASFYNLEGKDDGGSGDTTETSISASPSATMDCDLYGTFDESKSDTFHSNGTDFLVQYADYTYASGTWAYDNVVIAGANVTDLSFAVANESNSSIGVLGIGFEQLETTYASSTTIESYTYANMPAKMVELGIIYKNAYSLYLNDSEATSGTILFGGVDHDKYTGSLETVEIVNTYASEGFTSPITLAVTLSSITVNGSTVTDTLAPALLDSGTTSFYAPANVMESLSEALGGTYSSDIGYYTRDCVSEDDDTQITLDFTGAKINASLYNLQVSISSSDDGYEDSSSSSTTSTCAIGIFDSGDDSYILGDSFLRSAYVVFDLDDYQISLAQANLNSTSEDIDVISSTVPSATTAPDYSSTWSATSGSNAYTTDDPLEGGGGISGEESTSYSTSETTETSGSGGSSKSSASKMASGTTIKVITAFFGFVCVALLLL</sequence>
<keyword evidence="10" id="KW-0865">Zymogen</keyword>
<dbReference type="Gene3D" id="2.40.70.10">
    <property type="entry name" value="Acid Proteases"/>
    <property type="match status" value="2"/>
</dbReference>
<comment type="catalytic activity">
    <reaction evidence="1">
        <text>Preferential cleavage at the carboxyl of hydrophobic amino acids, but fails to cleave 15-Leu-|-Tyr-16, 16-Tyr-|-Leu-17 and 24-Phe-|-Phe-25 of insulin B chain. Activates trypsinogen, and degrades keratin.</text>
        <dbReference type="EC" id="3.4.23.24"/>
    </reaction>
</comment>
<evidence type="ECO:0000256" key="10">
    <source>
        <dbReference type="ARBA" id="ARBA00023145"/>
    </source>
</evidence>
<evidence type="ECO:0000256" key="13">
    <source>
        <dbReference type="PIRSR" id="PIRSR601461-2"/>
    </source>
</evidence>
<evidence type="ECO:0000259" key="18">
    <source>
        <dbReference type="PROSITE" id="PS51767"/>
    </source>
</evidence>
<feature type="transmembrane region" description="Helical" evidence="16">
    <location>
        <begin position="582"/>
        <end position="600"/>
    </location>
</feature>
<evidence type="ECO:0000256" key="15">
    <source>
        <dbReference type="SAM" id="MobiDB-lite"/>
    </source>
</evidence>
<feature type="region of interest" description="Disordered" evidence="15">
    <location>
        <begin position="516"/>
        <end position="575"/>
    </location>
</feature>
<dbReference type="InterPro" id="IPR001461">
    <property type="entry name" value="Aspartic_peptidase_A1"/>
</dbReference>